<dbReference type="EMBL" id="GBEZ01015706">
    <property type="protein sequence ID" value="JAC70479.1"/>
    <property type="molecule type" value="Transcribed_RNA"/>
</dbReference>
<gene>
    <name evidence="9" type="primary">RPC25</name>
    <name evidence="8" type="ORF">TSPGSL018_13188</name>
    <name evidence="9" type="ORF">TSPGSL018_4044</name>
</gene>
<keyword evidence="3 9" id="KW-0240">DNA-directed RNA polymerase</keyword>
<organism evidence="9">
    <name type="scientific">Tetraselmis sp. GSL018</name>
    <dbReference type="NCBI Taxonomy" id="582737"/>
    <lineage>
        <taxon>Eukaryota</taxon>
        <taxon>Viridiplantae</taxon>
        <taxon>Chlorophyta</taxon>
        <taxon>core chlorophytes</taxon>
        <taxon>Chlorodendrophyceae</taxon>
        <taxon>Chlorodendrales</taxon>
        <taxon>Chlorodendraceae</taxon>
        <taxon>Tetraselmis</taxon>
    </lineage>
</organism>
<dbReference type="SUPFAM" id="SSF50249">
    <property type="entry name" value="Nucleic acid-binding proteins"/>
    <property type="match status" value="1"/>
</dbReference>
<dbReference type="InterPro" id="IPR013238">
    <property type="entry name" value="RNA_pol_III_Rbc25"/>
</dbReference>
<dbReference type="Gene3D" id="3.30.1490.120">
    <property type="entry name" value="RNA polymerase Rpb7-like, N-terminal domain"/>
    <property type="match status" value="1"/>
</dbReference>
<evidence type="ECO:0000256" key="5">
    <source>
        <dbReference type="ARBA" id="ARBA00023242"/>
    </source>
</evidence>
<evidence type="ECO:0000256" key="4">
    <source>
        <dbReference type="ARBA" id="ARBA00023163"/>
    </source>
</evidence>
<evidence type="ECO:0000259" key="7">
    <source>
        <dbReference type="Pfam" id="PF08292"/>
    </source>
</evidence>
<dbReference type="PANTHER" id="PTHR12709:SF1">
    <property type="entry name" value="DNA-DIRECTED RNA POLYMERASE III SUBUNIT RPC8"/>
    <property type="match status" value="1"/>
</dbReference>
<name>A0A061RI79_9CHLO</name>
<dbReference type="InterPro" id="IPR012340">
    <property type="entry name" value="NA-bd_OB-fold"/>
</dbReference>
<evidence type="ECO:0000313" key="8">
    <source>
        <dbReference type="EMBL" id="JAC66629.1"/>
    </source>
</evidence>
<dbReference type="InterPro" id="IPR005576">
    <property type="entry name" value="Rpb7-like_N"/>
</dbReference>
<feature type="domain" description="RNA polymerase III subunit Rpc25" evidence="7">
    <location>
        <begin position="83"/>
        <end position="195"/>
    </location>
</feature>
<protein>
    <submittedName>
        <fullName evidence="9">DNA-directed RNA polymerase III subunit C25</fullName>
    </submittedName>
</protein>
<feature type="domain" description="RNA polymerase Rpb7-like N-terminal" evidence="6">
    <location>
        <begin position="11"/>
        <end position="64"/>
    </location>
</feature>
<dbReference type="AlphaFoldDB" id="A0A061RI79"/>
<dbReference type="InterPro" id="IPR045113">
    <property type="entry name" value="Rpb7-like"/>
</dbReference>
<evidence type="ECO:0000256" key="2">
    <source>
        <dbReference type="ARBA" id="ARBA00009307"/>
    </source>
</evidence>
<dbReference type="GO" id="GO:0005666">
    <property type="term" value="C:RNA polymerase III complex"/>
    <property type="evidence" value="ECO:0007669"/>
    <property type="project" value="TreeGrafter"/>
</dbReference>
<evidence type="ECO:0000313" key="9">
    <source>
        <dbReference type="EMBL" id="JAC70479.1"/>
    </source>
</evidence>
<evidence type="ECO:0000256" key="1">
    <source>
        <dbReference type="ARBA" id="ARBA00004123"/>
    </source>
</evidence>
<dbReference type="InterPro" id="IPR036898">
    <property type="entry name" value="RNA_pol_Rpb7-like_N_sf"/>
</dbReference>
<accession>A0A061RI79</accession>
<sequence length="202" mass="22426">MFVISSLTEEVAVEPSSLTVPLPKAVQAVIERNLIDRVVPSVGLVVTLWDIQSIEGGTIYPSDGAAHYDVTFRLVIFRPFEGEVLVGKLIRSDKTGVWISLGFFSDVFVPAAELQEPSMFISEEGSGVWRWDYEGEQLFLDLFQEVRLRVKQVQFNPIPTPAEMKEGLGTPAMPFKAMEVIGTMNEDGLGAVSWWESAEEAE</sequence>
<proteinExistence type="inferred from homology"/>
<reference evidence="9" key="1">
    <citation type="submission" date="2014-05" db="EMBL/GenBank/DDBJ databases">
        <title>The transcriptome of the halophilic microalga Tetraselmis sp. GSL018 isolated from the Great Salt Lake, Utah.</title>
        <authorList>
            <person name="Jinkerson R.E."/>
            <person name="D'Adamo S."/>
            <person name="Posewitz M.C."/>
        </authorList>
    </citation>
    <scope>NUCLEOTIDE SEQUENCE</scope>
    <source>
        <strain evidence="9">GSL018</strain>
    </source>
</reference>
<keyword evidence="4" id="KW-0804">Transcription</keyword>
<dbReference type="Pfam" id="PF08292">
    <property type="entry name" value="RNA_pol_Rbc25"/>
    <property type="match status" value="1"/>
</dbReference>
<comment type="similarity">
    <text evidence="2">Belongs to the eukaryotic RPB7/RPC8 RNA polymerase subunit family.</text>
</comment>
<dbReference type="GO" id="GO:0006384">
    <property type="term" value="P:transcription initiation at RNA polymerase III promoter"/>
    <property type="evidence" value="ECO:0007669"/>
    <property type="project" value="TreeGrafter"/>
</dbReference>
<evidence type="ECO:0000256" key="3">
    <source>
        <dbReference type="ARBA" id="ARBA00022478"/>
    </source>
</evidence>
<comment type="subcellular location">
    <subcellularLocation>
        <location evidence="1">Nucleus</location>
    </subcellularLocation>
</comment>
<dbReference type="PANTHER" id="PTHR12709">
    <property type="entry name" value="DNA-DIRECTED RNA POLYMERASE II, III"/>
    <property type="match status" value="1"/>
</dbReference>
<evidence type="ECO:0000259" key="6">
    <source>
        <dbReference type="Pfam" id="PF03876"/>
    </source>
</evidence>
<dbReference type="Gene3D" id="2.40.50.140">
    <property type="entry name" value="Nucleic acid-binding proteins"/>
    <property type="match status" value="1"/>
</dbReference>
<dbReference type="EMBL" id="GBEZ01020000">
    <property type="protein sequence ID" value="JAC66629.1"/>
    <property type="molecule type" value="Transcribed_RNA"/>
</dbReference>
<dbReference type="Pfam" id="PF03876">
    <property type="entry name" value="SHS2_Rpb7-N"/>
    <property type="match status" value="1"/>
</dbReference>
<keyword evidence="5" id="KW-0539">Nucleus</keyword>
<dbReference type="SUPFAM" id="SSF88798">
    <property type="entry name" value="N-terminal, heterodimerisation domain of RBP7 (RpoE)"/>
    <property type="match status" value="1"/>
</dbReference>